<dbReference type="EMBL" id="BAABBV010000001">
    <property type="protein sequence ID" value="GAA4161812.1"/>
    <property type="molecule type" value="Genomic_DNA"/>
</dbReference>
<dbReference type="PANTHER" id="PTHR43362:SF1">
    <property type="entry name" value="MANNITOL DEHYDROGENASE 2-RELATED"/>
    <property type="match status" value="1"/>
</dbReference>
<keyword evidence="4" id="KW-0560">Oxidoreductase</keyword>
<evidence type="ECO:0000256" key="6">
    <source>
        <dbReference type="ARBA" id="ARBA00048615"/>
    </source>
</evidence>
<dbReference type="PANTHER" id="PTHR43362">
    <property type="entry name" value="MANNITOL DEHYDROGENASE DSF1-RELATED"/>
    <property type="match status" value="1"/>
</dbReference>
<dbReference type="InterPro" id="IPR000669">
    <property type="entry name" value="Mannitol_DH"/>
</dbReference>
<dbReference type="EC" id="1.1.1.17" evidence="2"/>
<comment type="similarity">
    <text evidence="1">Belongs to the mannitol dehydrogenase family.</text>
</comment>
<dbReference type="InterPro" id="IPR036291">
    <property type="entry name" value="NAD(P)-bd_dom_sf"/>
</dbReference>
<dbReference type="SUPFAM" id="SSF48179">
    <property type="entry name" value="6-phosphogluconate dehydrogenase C-terminal domain-like"/>
    <property type="match status" value="1"/>
</dbReference>
<comment type="caution">
    <text evidence="9">The sequence shown here is derived from an EMBL/GenBank/DDBJ whole genome shotgun (WGS) entry which is preliminary data.</text>
</comment>
<gene>
    <name evidence="9" type="ORF">GCM10022286_19960</name>
</gene>
<dbReference type="Pfam" id="PF08125">
    <property type="entry name" value="Mannitol_dh_C"/>
    <property type="match status" value="1"/>
</dbReference>
<dbReference type="Gene3D" id="1.10.1040.10">
    <property type="entry name" value="N-(1-d-carboxylethyl)-l-norvaline Dehydrogenase, domain 2"/>
    <property type="match status" value="1"/>
</dbReference>
<evidence type="ECO:0000259" key="8">
    <source>
        <dbReference type="Pfam" id="PF08125"/>
    </source>
</evidence>
<dbReference type="InterPro" id="IPR013118">
    <property type="entry name" value="Mannitol_DH_C"/>
</dbReference>
<dbReference type="InterPro" id="IPR008927">
    <property type="entry name" value="6-PGluconate_DH-like_C_sf"/>
</dbReference>
<dbReference type="InterPro" id="IPR050988">
    <property type="entry name" value="Mannitol_DH/Oxidoreductase"/>
</dbReference>
<comment type="catalytic activity">
    <reaction evidence="6">
        <text>D-mannitol 1-phosphate + NAD(+) = beta-D-fructose 6-phosphate + NADH + H(+)</text>
        <dbReference type="Rhea" id="RHEA:19661"/>
        <dbReference type="ChEBI" id="CHEBI:15378"/>
        <dbReference type="ChEBI" id="CHEBI:57540"/>
        <dbReference type="ChEBI" id="CHEBI:57634"/>
        <dbReference type="ChEBI" id="CHEBI:57945"/>
        <dbReference type="ChEBI" id="CHEBI:61381"/>
        <dbReference type="EC" id="1.1.1.17"/>
    </reaction>
</comment>
<dbReference type="PRINTS" id="PR00084">
    <property type="entry name" value="MTLDHDRGNASE"/>
</dbReference>
<reference evidence="9" key="1">
    <citation type="journal article" date="2014" name="Int. J. Syst. Evol. Microbiol.">
        <title>Complete genome of a new Firmicutes species belonging to the dominant human colonic microbiota ('Ruminococcus bicirculans') reveals two chromosomes and a selective capacity to utilize plant glucans.</title>
        <authorList>
            <consortium name="NISC Comparative Sequencing Program"/>
            <person name="Wegmann U."/>
            <person name="Louis P."/>
            <person name="Goesmann A."/>
            <person name="Henrissat B."/>
            <person name="Duncan S.H."/>
            <person name="Flint H.J."/>
        </authorList>
    </citation>
    <scope>NUCLEOTIDE SEQUENCE</scope>
    <source>
        <strain evidence="9">JCM 17590</strain>
    </source>
</reference>
<dbReference type="Pfam" id="PF01232">
    <property type="entry name" value="Mannitol_dh"/>
    <property type="match status" value="1"/>
</dbReference>
<sequence>MVRLSEAALPELAAAVEVPRYDRSQVTAGIVHFGVGGFHRAHQAMYLDRLLNAGEATDWGICGVGVLEVDRRMKQALEEQDHLYTLVLKHPDGTLEPRVIGSIVDYLLAPDDPQAVVEKLADPGIRIVSLTITEGGYNFDQITREFDATNPDVQADLEPGAAPRTVFGLVVAGLALRRERGIEPFTVMSCDNIPGNGELARKVFTAFARLRDPELADWIEASVHFPNSMVDRITPVTTDDDRALIAREWGIEDAWPVVAEPFEQWALEDSFGLGRPAYENAGVQVVDEVEPYELMKLRLLNVGHQGLAYFGVLAGYTFAHEAARDPLFVGLLRRYWEREARPTLKPVPGVDLDAYTDELIERFGNEHVRDTLARLAAESSDRIPKWLVPVITERIAAGGEVDAAAAIVASWARYAEGVDESGNPITIVDRLADARHAAALAQSTEPLAFLRDETLFGGLAGEPAFTEPYLRTLDLLHAQGARAALEALVG</sequence>
<dbReference type="Gene3D" id="3.40.50.720">
    <property type="entry name" value="NAD(P)-binding Rossmann-like Domain"/>
    <property type="match status" value="1"/>
</dbReference>
<dbReference type="SUPFAM" id="SSF51735">
    <property type="entry name" value="NAD(P)-binding Rossmann-fold domains"/>
    <property type="match status" value="1"/>
</dbReference>
<protein>
    <recommendedName>
        <fullName evidence="3">Mannitol-1-phosphate 5-dehydrogenase</fullName>
        <ecNumber evidence="2">1.1.1.17</ecNumber>
    </recommendedName>
</protein>
<evidence type="ECO:0000256" key="2">
    <source>
        <dbReference type="ARBA" id="ARBA00012939"/>
    </source>
</evidence>
<keyword evidence="5" id="KW-0520">NAD</keyword>
<evidence type="ECO:0000313" key="10">
    <source>
        <dbReference type="Proteomes" id="UP001415169"/>
    </source>
</evidence>
<proteinExistence type="inferred from homology"/>
<dbReference type="Proteomes" id="UP001415169">
    <property type="component" value="Unassembled WGS sequence"/>
</dbReference>
<organism evidence="9 10">
    <name type="scientific">Gryllotalpicola daejeonensis</name>
    <dbReference type="NCBI Taxonomy" id="993087"/>
    <lineage>
        <taxon>Bacteria</taxon>
        <taxon>Bacillati</taxon>
        <taxon>Actinomycetota</taxon>
        <taxon>Actinomycetes</taxon>
        <taxon>Micrococcales</taxon>
        <taxon>Microbacteriaceae</taxon>
        <taxon>Gryllotalpicola</taxon>
    </lineage>
</organism>
<dbReference type="InterPro" id="IPR013131">
    <property type="entry name" value="Mannitol_DH_N"/>
</dbReference>
<reference evidence="9" key="2">
    <citation type="submission" date="2023-12" db="EMBL/GenBank/DDBJ databases">
        <authorList>
            <person name="Sun Q."/>
            <person name="Inoue M."/>
        </authorList>
    </citation>
    <scope>NUCLEOTIDE SEQUENCE</scope>
    <source>
        <strain evidence="9">JCM 17590</strain>
    </source>
</reference>
<dbReference type="RefSeq" id="WP_344791629.1">
    <property type="nucleotide sequence ID" value="NZ_BAABBV010000001.1"/>
</dbReference>
<evidence type="ECO:0000256" key="4">
    <source>
        <dbReference type="ARBA" id="ARBA00023002"/>
    </source>
</evidence>
<name>A0ABP7ZKM3_9MICO</name>
<evidence type="ECO:0000256" key="3">
    <source>
        <dbReference type="ARBA" id="ARBA00016219"/>
    </source>
</evidence>
<evidence type="ECO:0000313" key="9">
    <source>
        <dbReference type="EMBL" id="GAA4161812.1"/>
    </source>
</evidence>
<dbReference type="InterPro" id="IPR013328">
    <property type="entry name" value="6PGD_dom2"/>
</dbReference>
<keyword evidence="10" id="KW-1185">Reference proteome</keyword>
<evidence type="ECO:0000256" key="5">
    <source>
        <dbReference type="ARBA" id="ARBA00023027"/>
    </source>
</evidence>
<evidence type="ECO:0000259" key="7">
    <source>
        <dbReference type="Pfam" id="PF01232"/>
    </source>
</evidence>
<feature type="domain" description="Mannitol dehydrogenase N-terminal" evidence="7">
    <location>
        <begin position="29"/>
        <end position="278"/>
    </location>
</feature>
<dbReference type="PROSITE" id="PS00974">
    <property type="entry name" value="MANNITOL_DHGENASE"/>
    <property type="match status" value="1"/>
</dbReference>
<feature type="domain" description="Mannitol dehydrogenase C-terminal" evidence="8">
    <location>
        <begin position="288"/>
        <end position="468"/>
    </location>
</feature>
<dbReference type="InterPro" id="IPR023027">
    <property type="entry name" value="Mannitol_DH_CS"/>
</dbReference>
<accession>A0ABP7ZKM3</accession>
<evidence type="ECO:0000256" key="1">
    <source>
        <dbReference type="ARBA" id="ARBA00006541"/>
    </source>
</evidence>